<dbReference type="Pfam" id="PF00497">
    <property type="entry name" value="SBP_bac_3"/>
    <property type="match status" value="1"/>
</dbReference>
<keyword evidence="1" id="KW-0732">Signal</keyword>
<protein>
    <submittedName>
        <fullName evidence="3">Transporter substrate-binding domain-containing protein</fullName>
    </submittedName>
</protein>
<dbReference type="PANTHER" id="PTHR35936:SF17">
    <property type="entry name" value="ARGININE-BINDING EXTRACELLULAR PROTEIN ARTP"/>
    <property type="match status" value="1"/>
</dbReference>
<dbReference type="SUPFAM" id="SSF53850">
    <property type="entry name" value="Periplasmic binding protein-like II"/>
    <property type="match status" value="1"/>
</dbReference>
<keyword evidence="4" id="KW-1185">Reference proteome</keyword>
<evidence type="ECO:0000259" key="2">
    <source>
        <dbReference type="Pfam" id="PF00497"/>
    </source>
</evidence>
<evidence type="ECO:0000313" key="4">
    <source>
        <dbReference type="Proteomes" id="UP001232156"/>
    </source>
</evidence>
<dbReference type="PANTHER" id="PTHR35936">
    <property type="entry name" value="MEMBRANE-BOUND LYTIC MUREIN TRANSGLYCOSYLASE F"/>
    <property type="match status" value="1"/>
</dbReference>
<gene>
    <name evidence="3" type="ORF">Q8947_11495</name>
</gene>
<dbReference type="InterPro" id="IPR001638">
    <property type="entry name" value="Solute-binding_3/MltF_N"/>
</dbReference>
<comment type="caution">
    <text evidence="3">The sequence shown here is derived from an EMBL/GenBank/DDBJ whole genome shotgun (WGS) entry which is preliminary data.</text>
</comment>
<feature type="domain" description="Solute-binding protein family 3/N-terminal" evidence="2">
    <location>
        <begin position="85"/>
        <end position="179"/>
    </location>
</feature>
<proteinExistence type="predicted"/>
<name>A0ABU1D841_9BURK</name>
<dbReference type="Proteomes" id="UP001232156">
    <property type="component" value="Unassembled WGS sequence"/>
</dbReference>
<reference evidence="3 4" key="1">
    <citation type="submission" date="2023-08" db="EMBL/GenBank/DDBJ databases">
        <title>Alcaligenaceae gen. nov., a novel taxon isolated from the sludge of Yixing Pesticide Factory.</title>
        <authorList>
            <person name="Ruan L."/>
        </authorList>
    </citation>
    <scope>NUCLEOTIDE SEQUENCE [LARGE SCALE GENOMIC DNA]</scope>
    <source>
        <strain evidence="3 4">LG-2</strain>
    </source>
</reference>
<sequence length="262" mass="29110">MLARPAHPAGSHPFAKAPATLHRARMLTLLCRIVCAALAVALFAPVVLAATDCSGREHIRLTRPVHIDPDVRQTLQAAAPLHVVAIDAPPMVRYDTQRRAYEGIAVDILCFIAAELDIPFVIEAGRDETVYDKLQQVQKGEADVFIPLSYSEERAQQGLFTDSFYSTYYAIIARHNSGVVVRSINDLPNYRVGYVQGVVLEPVLKALMPAERLIAFNDTTSDSLFDALLDGTLDLVMFSKDVFHEKRFHNEYFDLGGPQICR</sequence>
<dbReference type="Gene3D" id="3.40.190.10">
    <property type="entry name" value="Periplasmic binding protein-like II"/>
    <property type="match status" value="2"/>
</dbReference>
<evidence type="ECO:0000256" key="1">
    <source>
        <dbReference type="ARBA" id="ARBA00022729"/>
    </source>
</evidence>
<evidence type="ECO:0000313" key="3">
    <source>
        <dbReference type="EMBL" id="MDR4126603.1"/>
    </source>
</evidence>
<dbReference type="RefSeq" id="WP_347287333.1">
    <property type="nucleotide sequence ID" value="NZ_JAUZQE010000030.1"/>
</dbReference>
<dbReference type="EMBL" id="JAUZQE010000030">
    <property type="protein sequence ID" value="MDR4126603.1"/>
    <property type="molecule type" value="Genomic_DNA"/>
</dbReference>
<accession>A0ABU1D841</accession>
<organism evidence="3 4">
    <name type="scientific">Yanghanlia caeni</name>
    <dbReference type="NCBI Taxonomy" id="3064283"/>
    <lineage>
        <taxon>Bacteria</taxon>
        <taxon>Pseudomonadati</taxon>
        <taxon>Pseudomonadota</taxon>
        <taxon>Betaproteobacteria</taxon>
        <taxon>Burkholderiales</taxon>
        <taxon>Alcaligenaceae</taxon>
        <taxon>Yanghanlia</taxon>
    </lineage>
</organism>